<dbReference type="RefSeq" id="WP_091104948.1">
    <property type="nucleotide sequence ID" value="NZ_FOBF01000024.1"/>
</dbReference>
<proteinExistence type="predicted"/>
<name>A0A1H8F554_9ACTN</name>
<protein>
    <recommendedName>
        <fullName evidence="3">Homeodomain-like domain-containing protein</fullName>
    </recommendedName>
</protein>
<sequence length="98" mass="10908">MPSKEQVLRLLSQGHDYGDIAERLGIPAGRAYLIATGVPADGSDSVARGKPGREGLLTSRSQHLVNPREVNPVTRRDVHAWIRRRAWMDRPMREAARG</sequence>
<reference evidence="1 2" key="1">
    <citation type="submission" date="2016-10" db="EMBL/GenBank/DDBJ databases">
        <authorList>
            <person name="de Groot N.N."/>
        </authorList>
    </citation>
    <scope>NUCLEOTIDE SEQUENCE [LARGE SCALE GENOMIC DNA]</scope>
    <source>
        <strain evidence="1 2">DSM 43357</strain>
    </source>
</reference>
<accession>A0A1H8F554</accession>
<evidence type="ECO:0000313" key="1">
    <source>
        <dbReference type="EMBL" id="SEN27031.1"/>
    </source>
</evidence>
<evidence type="ECO:0008006" key="3">
    <source>
        <dbReference type="Google" id="ProtNLM"/>
    </source>
</evidence>
<dbReference type="EMBL" id="FOBF01000024">
    <property type="protein sequence ID" value="SEN27031.1"/>
    <property type="molecule type" value="Genomic_DNA"/>
</dbReference>
<organism evidence="1 2">
    <name type="scientific">Nonomuraea pusilla</name>
    <dbReference type="NCBI Taxonomy" id="46177"/>
    <lineage>
        <taxon>Bacteria</taxon>
        <taxon>Bacillati</taxon>
        <taxon>Actinomycetota</taxon>
        <taxon>Actinomycetes</taxon>
        <taxon>Streptosporangiales</taxon>
        <taxon>Streptosporangiaceae</taxon>
        <taxon>Nonomuraea</taxon>
    </lineage>
</organism>
<gene>
    <name evidence="1" type="ORF">SAMN05660976_07168</name>
</gene>
<keyword evidence="2" id="KW-1185">Reference proteome</keyword>
<dbReference type="Proteomes" id="UP000198953">
    <property type="component" value="Unassembled WGS sequence"/>
</dbReference>
<evidence type="ECO:0000313" key="2">
    <source>
        <dbReference type="Proteomes" id="UP000198953"/>
    </source>
</evidence>
<dbReference type="OrthoDB" id="3630618at2"/>
<dbReference type="STRING" id="46177.SAMN05660976_07168"/>
<dbReference type="AlphaFoldDB" id="A0A1H8F554"/>